<comment type="caution">
    <text evidence="1">The sequence shown here is derived from an EMBL/GenBank/DDBJ whole genome shotgun (WGS) entry which is preliminary data.</text>
</comment>
<evidence type="ECO:0000313" key="1">
    <source>
        <dbReference type="EMBL" id="CAG8587198.1"/>
    </source>
</evidence>
<reference evidence="1" key="1">
    <citation type="submission" date="2021-06" db="EMBL/GenBank/DDBJ databases">
        <authorList>
            <person name="Kallberg Y."/>
            <person name="Tangrot J."/>
            <person name="Rosling A."/>
        </authorList>
    </citation>
    <scope>NUCLEOTIDE SEQUENCE</scope>
    <source>
        <strain evidence="1">IA702</strain>
    </source>
</reference>
<accession>A0A9N9C461</accession>
<dbReference type="EMBL" id="CAJVPJ010001341">
    <property type="protein sequence ID" value="CAG8587198.1"/>
    <property type="molecule type" value="Genomic_DNA"/>
</dbReference>
<name>A0A9N9C461_9GLOM</name>
<keyword evidence="2" id="KW-1185">Reference proteome</keyword>
<dbReference type="Proteomes" id="UP000789572">
    <property type="component" value="Unassembled WGS sequence"/>
</dbReference>
<organism evidence="1 2">
    <name type="scientific">Paraglomus occultum</name>
    <dbReference type="NCBI Taxonomy" id="144539"/>
    <lineage>
        <taxon>Eukaryota</taxon>
        <taxon>Fungi</taxon>
        <taxon>Fungi incertae sedis</taxon>
        <taxon>Mucoromycota</taxon>
        <taxon>Glomeromycotina</taxon>
        <taxon>Glomeromycetes</taxon>
        <taxon>Paraglomerales</taxon>
        <taxon>Paraglomeraceae</taxon>
        <taxon>Paraglomus</taxon>
    </lineage>
</organism>
<dbReference type="AlphaFoldDB" id="A0A9N9C461"/>
<gene>
    <name evidence="1" type="ORF">POCULU_LOCUS6784</name>
</gene>
<proteinExistence type="predicted"/>
<sequence length="54" mass="6166">MFKKPEKRAPISDSLKRAICAFHNANVLYTHVEIAAHFNAMYNDLNIDQTTRGC</sequence>
<protein>
    <submittedName>
        <fullName evidence="1">59_t:CDS:1</fullName>
    </submittedName>
</protein>
<evidence type="ECO:0000313" key="2">
    <source>
        <dbReference type="Proteomes" id="UP000789572"/>
    </source>
</evidence>